<protein>
    <submittedName>
        <fullName evidence="1">Uncharacterized protein</fullName>
    </submittedName>
</protein>
<evidence type="ECO:0000313" key="2">
    <source>
        <dbReference type="Proteomes" id="UP000175691"/>
    </source>
</evidence>
<accession>A0A1E7Z6C0</accession>
<dbReference type="OrthoDB" id="6321522at2"/>
<name>A0A1E7Z6C0_9ALTE</name>
<reference evidence="1 2" key="1">
    <citation type="submission" date="2016-08" db="EMBL/GenBank/DDBJ databases">
        <authorList>
            <person name="Seilhamer J.J."/>
        </authorList>
    </citation>
    <scope>NUCLEOTIDE SEQUENCE [LARGE SCALE GENOMIC DNA]</scope>
    <source>
        <strain evidence="1 2">KCTC 42603</strain>
    </source>
</reference>
<dbReference type="Proteomes" id="UP000175691">
    <property type="component" value="Unassembled WGS sequence"/>
</dbReference>
<dbReference type="EMBL" id="MDHN01000041">
    <property type="protein sequence ID" value="OFC69050.1"/>
    <property type="molecule type" value="Genomic_DNA"/>
</dbReference>
<gene>
    <name evidence="1" type="ORF">BFC18_20145</name>
</gene>
<evidence type="ECO:0000313" key="1">
    <source>
        <dbReference type="EMBL" id="OFC69050.1"/>
    </source>
</evidence>
<dbReference type="AlphaFoldDB" id="A0A1E7Z6C0"/>
<dbReference type="STRING" id="1656094.BFC18_20145"/>
<organism evidence="1 2">
    <name type="scientific">Alteromonas confluentis</name>
    <dbReference type="NCBI Taxonomy" id="1656094"/>
    <lineage>
        <taxon>Bacteria</taxon>
        <taxon>Pseudomonadati</taxon>
        <taxon>Pseudomonadota</taxon>
        <taxon>Gammaproteobacteria</taxon>
        <taxon>Alteromonadales</taxon>
        <taxon>Alteromonadaceae</taxon>
        <taxon>Alteromonas/Salinimonas group</taxon>
        <taxon>Alteromonas</taxon>
    </lineage>
</organism>
<comment type="caution">
    <text evidence="1">The sequence shown here is derived from an EMBL/GenBank/DDBJ whole genome shotgun (WGS) entry which is preliminary data.</text>
</comment>
<keyword evidence="2" id="KW-1185">Reference proteome</keyword>
<dbReference type="RefSeq" id="WP_070127201.1">
    <property type="nucleotide sequence ID" value="NZ_MDHN01000041.1"/>
</dbReference>
<sequence>MSSGSYSSSDQSDFFSATGATDGKPVFTEICNALYERELLVLSQTTGNQVKLLQSRLAALPHRIQRAAHYLSRHKTPLTVDSHNGTWQYKQAGRCPANKVESEMTRVWYSEHAAYGLAVPVRLQRFDEEHIELDSIDRVQFDNEMLHTNKYGWFTFDGISQSSNAETDFKLIKPTKAIMAAACCGHRWNHKGKLAPRTVSLRELLLSTTIKWKKFTLLA</sequence>
<proteinExistence type="predicted"/>